<feature type="disulfide bond" evidence="1">
    <location>
        <begin position="388"/>
        <end position="389"/>
    </location>
</feature>
<dbReference type="InterPro" id="IPR006026">
    <property type="entry name" value="Peptidase_Metallo"/>
</dbReference>
<feature type="binding site" evidence="1">
    <location>
        <position position="426"/>
    </location>
    <ligand>
        <name>Zn(2+)</name>
        <dbReference type="ChEBI" id="CHEBI:29105"/>
        <note>catalytic</note>
    </ligand>
</feature>
<feature type="binding site" evidence="1">
    <location>
        <position position="416"/>
    </location>
    <ligand>
        <name>Zn(2+)</name>
        <dbReference type="ChEBI" id="CHEBI:29105"/>
        <note>catalytic</note>
    </ligand>
</feature>
<dbReference type="PANTHER" id="PTHR10127">
    <property type="entry name" value="DISCOIDIN, CUB, EGF, LAMININ , AND ZINC METALLOPROTEASE DOMAIN CONTAINING"/>
    <property type="match status" value="1"/>
</dbReference>
<dbReference type="EC" id="3.4.24.-" evidence="2"/>
<dbReference type="EMBL" id="GBYB01000382">
    <property type="protein sequence ID" value="JAG70149.1"/>
    <property type="molecule type" value="Transcribed_RNA"/>
</dbReference>
<feature type="active site" evidence="1">
    <location>
        <position position="417"/>
    </location>
</feature>
<dbReference type="InterPro" id="IPR024079">
    <property type="entry name" value="MetalloPept_cat_dom_sf"/>
</dbReference>
<feature type="compositionally biased region" description="Basic and acidic residues" evidence="3">
    <location>
        <begin position="220"/>
        <end position="229"/>
    </location>
</feature>
<keyword evidence="1 2" id="KW-0862">Zinc</keyword>
<accession>A0A0C9QIG9</accession>
<dbReference type="GO" id="GO:0008270">
    <property type="term" value="F:zinc ion binding"/>
    <property type="evidence" value="ECO:0007669"/>
    <property type="project" value="UniProtKB-UniRule"/>
</dbReference>
<name>A0A0C9QIG9_9HYME</name>
<dbReference type="GO" id="GO:0009953">
    <property type="term" value="P:dorsal/ventral pattern formation"/>
    <property type="evidence" value="ECO:0007669"/>
    <property type="project" value="TreeGrafter"/>
</dbReference>
<dbReference type="GO" id="GO:0005615">
    <property type="term" value="C:extracellular space"/>
    <property type="evidence" value="ECO:0007669"/>
    <property type="project" value="TreeGrafter"/>
</dbReference>
<dbReference type="SMART" id="SM00235">
    <property type="entry name" value="ZnMc"/>
    <property type="match status" value="1"/>
</dbReference>
<feature type="compositionally biased region" description="Basic and acidic residues" evidence="3">
    <location>
        <begin position="174"/>
        <end position="186"/>
    </location>
</feature>
<keyword evidence="1 2" id="KW-0479">Metal-binding</keyword>
<feature type="chain" id="PRO_5005111885" description="Metalloendopeptidase" evidence="2">
    <location>
        <begin position="22"/>
        <end position="448"/>
    </location>
</feature>
<feature type="region of interest" description="Disordered" evidence="3">
    <location>
        <begin position="174"/>
        <end position="283"/>
    </location>
</feature>
<sequence>MKLHLVLLTVVPIFFVERITCRVLLGNNETIVQGRRRFTIEELVNGQFPHSITGDLDLDVCKAGGFLGDIALPNVQYETEWRQQKLNKSYLEELEKYRDEVLKEGLQVEEEGLTEILQFKNGPGSEESGQDAFSSMDKPVSVVEDRNQYNMGSEPGEILDRDEKHPEIKDDGIEFRLEGTTEDPKKSTLINLITTGKPEWDSPRIQESTRIPRTRHSHRRSELTTKEPTDSLVVGTTTDISSRKRQRRHHRRRLTRRRPHQRRLKSPFPRDSAPQNSDSDMISLHDRRLRDIEFFFEHKSKLETHQRHGATRSGAPSRRRRAATARKERVWDHGVIPYEIDGNFSGAHKALFKQAMRHWENFTCVKFVERVSREHPNYIVFTERPCGCCSFVGKRGNGPQAISIGKNCDKFGIVVHELGHVVGFWHEHTRPDRDRHVQIIRDNIMTGE</sequence>
<dbReference type="InterPro" id="IPR001506">
    <property type="entry name" value="Peptidase_M12A"/>
</dbReference>
<dbReference type="Gene3D" id="3.40.390.10">
    <property type="entry name" value="Collagenase (Catalytic Domain)"/>
    <property type="match status" value="1"/>
</dbReference>
<keyword evidence="1 2" id="KW-0482">Metalloprotease</keyword>
<dbReference type="PROSITE" id="PS51864">
    <property type="entry name" value="ASTACIN"/>
    <property type="match status" value="1"/>
</dbReference>
<reference evidence="5" key="1">
    <citation type="submission" date="2015-01" db="EMBL/GenBank/DDBJ databases">
        <title>Transcriptome Assembly of Fopius arisanus.</title>
        <authorList>
            <person name="Geib S."/>
        </authorList>
    </citation>
    <scope>NUCLEOTIDE SEQUENCE</scope>
</reference>
<keyword evidence="1 2" id="KW-0378">Hydrolase</keyword>
<evidence type="ECO:0000256" key="2">
    <source>
        <dbReference type="RuleBase" id="RU361183"/>
    </source>
</evidence>
<dbReference type="PANTHER" id="PTHR10127:SF861">
    <property type="entry name" value="DORSAL-VENTRAL PATTERNING PROTEIN TOLLOID-RELATED"/>
    <property type="match status" value="1"/>
</dbReference>
<comment type="cofactor">
    <cofactor evidence="1 2">
        <name>Zn(2+)</name>
        <dbReference type="ChEBI" id="CHEBI:29105"/>
    </cofactor>
    <text evidence="1 2">Binds 1 zinc ion per subunit.</text>
</comment>
<dbReference type="Pfam" id="PF01400">
    <property type="entry name" value="Astacin"/>
    <property type="match status" value="1"/>
</dbReference>
<dbReference type="AlphaFoldDB" id="A0A0C9QIG9"/>
<evidence type="ECO:0000259" key="4">
    <source>
        <dbReference type="PROSITE" id="PS51864"/>
    </source>
</evidence>
<evidence type="ECO:0000313" key="5">
    <source>
        <dbReference type="EMBL" id="JAG70149.1"/>
    </source>
</evidence>
<dbReference type="SUPFAM" id="SSF55486">
    <property type="entry name" value="Metalloproteases ('zincins'), catalytic domain"/>
    <property type="match status" value="1"/>
</dbReference>
<organism evidence="5">
    <name type="scientific">Fopius arisanus</name>
    <dbReference type="NCBI Taxonomy" id="64838"/>
    <lineage>
        <taxon>Eukaryota</taxon>
        <taxon>Metazoa</taxon>
        <taxon>Ecdysozoa</taxon>
        <taxon>Arthropoda</taxon>
        <taxon>Hexapoda</taxon>
        <taxon>Insecta</taxon>
        <taxon>Pterygota</taxon>
        <taxon>Neoptera</taxon>
        <taxon>Endopterygota</taxon>
        <taxon>Hymenoptera</taxon>
        <taxon>Apocrita</taxon>
        <taxon>Ichneumonoidea</taxon>
        <taxon>Braconidae</taxon>
        <taxon>Opiinae</taxon>
        <taxon>Fopius</taxon>
    </lineage>
</organism>
<dbReference type="MEROPS" id="M12.011"/>
<feature type="domain" description="Peptidase M12A" evidence="4">
    <location>
        <begin position="322"/>
        <end position="448"/>
    </location>
</feature>
<evidence type="ECO:0000256" key="3">
    <source>
        <dbReference type="SAM" id="MobiDB-lite"/>
    </source>
</evidence>
<feature type="compositionally biased region" description="Basic residues" evidence="3">
    <location>
        <begin position="243"/>
        <end position="265"/>
    </location>
</feature>
<feature type="disulfide bond" evidence="1">
    <location>
        <begin position="386"/>
        <end position="408"/>
    </location>
</feature>
<gene>
    <name evidence="5" type="primary">TLL1</name>
    <name evidence="5" type="ORF">g.62907</name>
</gene>
<keyword evidence="2" id="KW-0732">Signal</keyword>
<keyword evidence="1" id="KW-1015">Disulfide bond</keyword>
<dbReference type="PRINTS" id="PR00480">
    <property type="entry name" value="ASTACIN"/>
</dbReference>
<dbReference type="GO" id="GO:0016485">
    <property type="term" value="P:protein processing"/>
    <property type="evidence" value="ECO:0007669"/>
    <property type="project" value="TreeGrafter"/>
</dbReference>
<comment type="caution">
    <text evidence="1">Lacks conserved residue(s) required for the propagation of feature annotation.</text>
</comment>
<feature type="signal peptide" evidence="2">
    <location>
        <begin position="1"/>
        <end position="21"/>
    </location>
</feature>
<keyword evidence="1 2" id="KW-0645">Protease</keyword>
<proteinExistence type="predicted"/>
<feature type="region of interest" description="Disordered" evidence="3">
    <location>
        <begin position="303"/>
        <end position="326"/>
    </location>
</feature>
<dbReference type="GO" id="GO:0004222">
    <property type="term" value="F:metalloendopeptidase activity"/>
    <property type="evidence" value="ECO:0007669"/>
    <property type="project" value="UniProtKB-UniRule"/>
</dbReference>
<evidence type="ECO:0000256" key="1">
    <source>
        <dbReference type="PROSITE-ProRule" id="PRU01211"/>
    </source>
</evidence>
<feature type="binding site" evidence="1">
    <location>
        <position position="420"/>
    </location>
    <ligand>
        <name>Zn(2+)</name>
        <dbReference type="ChEBI" id="CHEBI:29105"/>
        <note>catalytic</note>
    </ligand>
</feature>
<protein>
    <recommendedName>
        <fullName evidence="2">Metalloendopeptidase</fullName>
        <ecNumber evidence="2">3.4.24.-</ecNumber>
    </recommendedName>
</protein>